<sequence>MPGSRACCRGDAVEEVEHLEGGRAQRARAGRRVERAVAVRQQRPGALQALGRHRPGTPEAVGELEEGGPRLAGGLGGGRDDGRPGRTVACVGPRHRPLDPVGDGPAPASGTGAEAQRQRAGDGKAELHGTTIRPRP</sequence>
<proteinExistence type="predicted"/>
<organism evidence="2 3">
    <name type="scientific">Paraconexibacter antarcticus</name>
    <dbReference type="NCBI Taxonomy" id="2949664"/>
    <lineage>
        <taxon>Bacteria</taxon>
        <taxon>Bacillati</taxon>
        <taxon>Actinomycetota</taxon>
        <taxon>Thermoleophilia</taxon>
        <taxon>Solirubrobacterales</taxon>
        <taxon>Paraconexibacteraceae</taxon>
        <taxon>Paraconexibacter</taxon>
    </lineage>
</organism>
<dbReference type="RefSeq" id="WP_254572045.1">
    <property type="nucleotide sequence ID" value="NZ_CP098502.1"/>
</dbReference>
<feature type="region of interest" description="Disordered" evidence="1">
    <location>
        <begin position="42"/>
        <end position="136"/>
    </location>
</feature>
<evidence type="ECO:0000313" key="3">
    <source>
        <dbReference type="Proteomes" id="UP001056035"/>
    </source>
</evidence>
<gene>
    <name evidence="2" type="ORF">NBH00_03920</name>
</gene>
<feature type="compositionally biased region" description="Basic and acidic residues" evidence="1">
    <location>
        <begin position="116"/>
        <end position="127"/>
    </location>
</feature>
<evidence type="ECO:0000256" key="1">
    <source>
        <dbReference type="SAM" id="MobiDB-lite"/>
    </source>
</evidence>
<protein>
    <submittedName>
        <fullName evidence="2">Uncharacterized protein</fullName>
    </submittedName>
</protein>
<reference evidence="2 3" key="1">
    <citation type="submission" date="2022-06" db="EMBL/GenBank/DDBJ databases">
        <title>Paraconexibacter antarcticus.</title>
        <authorList>
            <person name="Kim C.S."/>
        </authorList>
    </citation>
    <scope>NUCLEOTIDE SEQUENCE [LARGE SCALE GENOMIC DNA]</scope>
    <source>
        <strain evidence="2 3">02-257</strain>
    </source>
</reference>
<keyword evidence="3" id="KW-1185">Reference proteome</keyword>
<dbReference type="Proteomes" id="UP001056035">
    <property type="component" value="Chromosome"/>
</dbReference>
<dbReference type="EMBL" id="CP098502">
    <property type="protein sequence ID" value="UTI65364.1"/>
    <property type="molecule type" value="Genomic_DNA"/>
</dbReference>
<name>A0ABY5DXS7_9ACTN</name>
<evidence type="ECO:0000313" key="2">
    <source>
        <dbReference type="EMBL" id="UTI65364.1"/>
    </source>
</evidence>
<accession>A0ABY5DXS7</accession>